<feature type="transmembrane region" description="Helical" evidence="2">
    <location>
        <begin position="40"/>
        <end position="58"/>
    </location>
</feature>
<keyword evidence="2" id="KW-1133">Transmembrane helix</keyword>
<dbReference type="InterPro" id="IPR005133">
    <property type="entry name" value="PhaG_MnhG_YufB"/>
</dbReference>
<keyword evidence="2" id="KW-0812">Transmembrane</keyword>
<reference evidence="3 4" key="2">
    <citation type="journal article" date="2011" name="Stand. Genomic Sci.">
        <title>Complete genome sequence of Truepera radiovictrix type strain (RQ-24).</title>
        <authorList>
            <person name="Ivanova N."/>
            <person name="Rohde C."/>
            <person name="Munk C."/>
            <person name="Nolan M."/>
            <person name="Lucas S."/>
            <person name="Del Rio T.G."/>
            <person name="Tice H."/>
            <person name="Deshpande S."/>
            <person name="Cheng J.F."/>
            <person name="Tapia R."/>
            <person name="Han C."/>
            <person name="Goodwin L."/>
            <person name="Pitluck S."/>
            <person name="Liolios K."/>
            <person name="Mavromatis K."/>
            <person name="Mikhailova N."/>
            <person name="Pati A."/>
            <person name="Chen A."/>
            <person name="Palaniappan K."/>
            <person name="Land M."/>
            <person name="Hauser L."/>
            <person name="Chang Y.J."/>
            <person name="Jeffries C.D."/>
            <person name="Brambilla E."/>
            <person name="Rohde M."/>
            <person name="Goker M."/>
            <person name="Tindall B.J."/>
            <person name="Woyke T."/>
            <person name="Bristow J."/>
            <person name="Eisen J.A."/>
            <person name="Markowitz V."/>
            <person name="Hugenholtz P."/>
            <person name="Kyrpides N.C."/>
            <person name="Klenk H.P."/>
            <person name="Lapidus A."/>
        </authorList>
    </citation>
    <scope>NUCLEOTIDE SEQUENCE [LARGE SCALE GENOMIC DNA]</scope>
    <source>
        <strain evidence="4">DSM 17093 / CIP 108686 / LMG 22925 / RQ-24</strain>
    </source>
</reference>
<dbReference type="KEGG" id="tra:Trad_2674"/>
<keyword evidence="4" id="KW-1185">Reference proteome</keyword>
<proteinExistence type="predicted"/>
<organism evidence="3 4">
    <name type="scientific">Truepera radiovictrix (strain DSM 17093 / CIP 108686 / LMG 22925 / RQ-24)</name>
    <dbReference type="NCBI Taxonomy" id="649638"/>
    <lineage>
        <taxon>Bacteria</taxon>
        <taxon>Thermotogati</taxon>
        <taxon>Deinococcota</taxon>
        <taxon>Deinococci</taxon>
        <taxon>Trueperales</taxon>
        <taxon>Trueperaceae</taxon>
        <taxon>Truepera</taxon>
    </lineage>
</organism>
<keyword evidence="2" id="KW-0472">Membrane</keyword>
<evidence type="ECO:0000256" key="1">
    <source>
        <dbReference type="SAM" id="MobiDB-lite"/>
    </source>
</evidence>
<dbReference type="eggNOG" id="COG1320">
    <property type="taxonomic scope" value="Bacteria"/>
</dbReference>
<evidence type="ECO:0000313" key="4">
    <source>
        <dbReference type="Proteomes" id="UP000000379"/>
    </source>
</evidence>
<dbReference type="NCBIfam" id="NF009314">
    <property type="entry name" value="PRK12674.1-2"/>
    <property type="match status" value="1"/>
</dbReference>
<dbReference type="PANTHER" id="PTHR34703:SF1">
    <property type="entry name" value="ANTIPORTER SUBUNIT MNHG2-RELATED"/>
    <property type="match status" value="1"/>
</dbReference>
<dbReference type="HOGENOM" id="CLU_121334_0_0_0"/>
<feature type="transmembrane region" description="Helical" evidence="2">
    <location>
        <begin position="64"/>
        <end position="87"/>
    </location>
</feature>
<evidence type="ECO:0000313" key="3">
    <source>
        <dbReference type="EMBL" id="ADI15778.1"/>
    </source>
</evidence>
<dbReference type="Proteomes" id="UP000000379">
    <property type="component" value="Chromosome"/>
</dbReference>
<gene>
    <name evidence="3" type="ordered locus">Trad_2674</name>
</gene>
<evidence type="ECO:0000256" key="2">
    <source>
        <dbReference type="SAM" id="Phobius"/>
    </source>
</evidence>
<dbReference type="PANTHER" id="PTHR34703">
    <property type="entry name" value="ANTIPORTER SUBUNIT MNHG2-RELATED"/>
    <property type="match status" value="1"/>
</dbReference>
<name>D7CUJ3_TRURR</name>
<dbReference type="GO" id="GO:0015385">
    <property type="term" value="F:sodium:proton antiporter activity"/>
    <property type="evidence" value="ECO:0007669"/>
    <property type="project" value="TreeGrafter"/>
</dbReference>
<feature type="compositionally biased region" description="Basic and acidic residues" evidence="1">
    <location>
        <begin position="118"/>
        <end position="146"/>
    </location>
</feature>
<protein>
    <submittedName>
        <fullName evidence="3">Multisubunit sodium/proton antiporter, MrpG subunit (2.A.63.1)</fullName>
    </submittedName>
</protein>
<dbReference type="STRING" id="649638.Trad_2674"/>
<dbReference type="Pfam" id="PF03334">
    <property type="entry name" value="PhaG_MnhG_YufB"/>
    <property type="match status" value="1"/>
</dbReference>
<dbReference type="OrthoDB" id="9813804at2"/>
<accession>D7CUJ3</accession>
<feature type="region of interest" description="Disordered" evidence="1">
    <location>
        <begin position="118"/>
        <end position="161"/>
    </location>
</feature>
<reference evidence="4" key="1">
    <citation type="submission" date="2010-05" db="EMBL/GenBank/DDBJ databases">
        <title>The complete genome of Truepera radiovictris DSM 17093.</title>
        <authorList>
            <consortium name="US DOE Joint Genome Institute (JGI-PGF)"/>
            <person name="Lucas S."/>
            <person name="Copeland A."/>
            <person name="Lapidus A."/>
            <person name="Glavina del Rio T."/>
            <person name="Dalin E."/>
            <person name="Tice H."/>
            <person name="Bruce D."/>
            <person name="Goodwin L."/>
            <person name="Pitluck S."/>
            <person name="Kyrpides N."/>
            <person name="Mavromatis K."/>
            <person name="Ovchinnikova G."/>
            <person name="Munk A.C."/>
            <person name="Detter J.C."/>
            <person name="Han C."/>
            <person name="Tapia R."/>
            <person name="Land M."/>
            <person name="Hauser L."/>
            <person name="Markowitz V."/>
            <person name="Cheng J.-F."/>
            <person name="Hugenholtz P."/>
            <person name="Woyke T."/>
            <person name="Wu D."/>
            <person name="Tindall B."/>
            <person name="Pomrenke H.G."/>
            <person name="Brambilla E."/>
            <person name="Klenk H.-P."/>
            <person name="Eisen J.A."/>
        </authorList>
    </citation>
    <scope>NUCLEOTIDE SEQUENCE [LARGE SCALE GENOMIC DNA]</scope>
    <source>
        <strain evidence="4">DSM 17093 / CIP 108686 / LMG 22925 / RQ-24</strain>
    </source>
</reference>
<dbReference type="NCBIfam" id="TIGR01300">
    <property type="entry name" value="CPA3_mnhG_phaG"/>
    <property type="match status" value="1"/>
</dbReference>
<feature type="transmembrane region" description="Helical" evidence="2">
    <location>
        <begin position="6"/>
        <end position="28"/>
    </location>
</feature>
<dbReference type="EMBL" id="CP002049">
    <property type="protein sequence ID" value="ADI15778.1"/>
    <property type="molecule type" value="Genomic_DNA"/>
</dbReference>
<dbReference type="AlphaFoldDB" id="D7CUJ3"/>
<sequence>MSLFEQLLIAAVLLLGSGFALVASIGLLRMPDLPTRLHATSKAGSLGTGLILFGVALFHHDVGVSARAVVTALFILLTGPVAAHIIARAAYFAARLSLWEGTRLNELEGRYNRLTHEVESASPEERAQRKAAELEAERRRAREAAAKRRPQGRQDAGGGGT</sequence>